<dbReference type="InterPro" id="IPR036396">
    <property type="entry name" value="Cyt_P450_sf"/>
</dbReference>
<organism evidence="10 11">
    <name type="scientific">Magallana gigas</name>
    <name type="common">Pacific oyster</name>
    <name type="synonym">Crassostrea gigas</name>
    <dbReference type="NCBI Taxonomy" id="29159"/>
    <lineage>
        <taxon>Eukaryota</taxon>
        <taxon>Metazoa</taxon>
        <taxon>Spiralia</taxon>
        <taxon>Lophotrochozoa</taxon>
        <taxon>Mollusca</taxon>
        <taxon>Bivalvia</taxon>
        <taxon>Autobranchia</taxon>
        <taxon>Pteriomorphia</taxon>
        <taxon>Ostreida</taxon>
        <taxon>Ostreoidea</taxon>
        <taxon>Ostreidae</taxon>
        <taxon>Magallana</taxon>
    </lineage>
</organism>
<dbReference type="PRINTS" id="PR00385">
    <property type="entry name" value="P450"/>
</dbReference>
<dbReference type="GO" id="GO:0016712">
    <property type="term" value="F:oxidoreductase activity, acting on paired donors, with incorporation or reduction of molecular oxygen, reduced flavin or flavoprotein as one donor, and incorporation of one atom of oxygen"/>
    <property type="evidence" value="ECO:0007669"/>
    <property type="project" value="TreeGrafter"/>
</dbReference>
<keyword evidence="7 8" id="KW-0349">Heme</keyword>
<dbReference type="AlphaFoldDB" id="A0A8W8KXU4"/>
<keyword evidence="11" id="KW-1185">Reference proteome</keyword>
<keyword evidence="6 8" id="KW-0503">Monooxygenase</keyword>
<dbReference type="InterPro" id="IPR002401">
    <property type="entry name" value="Cyt_P450_E_grp-I"/>
</dbReference>
<evidence type="ECO:0000256" key="6">
    <source>
        <dbReference type="ARBA" id="ARBA00023033"/>
    </source>
</evidence>
<dbReference type="InterPro" id="IPR050182">
    <property type="entry name" value="Cytochrome_P450_fam2"/>
</dbReference>
<dbReference type="GO" id="GO:0008395">
    <property type="term" value="F:steroid hydroxylase activity"/>
    <property type="evidence" value="ECO:0007669"/>
    <property type="project" value="TreeGrafter"/>
</dbReference>
<dbReference type="SUPFAM" id="SSF48264">
    <property type="entry name" value="Cytochrome P450"/>
    <property type="match status" value="1"/>
</dbReference>
<dbReference type="GO" id="GO:0006805">
    <property type="term" value="P:xenobiotic metabolic process"/>
    <property type="evidence" value="ECO:0007669"/>
    <property type="project" value="TreeGrafter"/>
</dbReference>
<dbReference type="PANTHER" id="PTHR24300">
    <property type="entry name" value="CYTOCHROME P450 508A4-RELATED"/>
    <property type="match status" value="1"/>
</dbReference>
<feature type="binding site" description="axial binding residue" evidence="7">
    <location>
        <position position="440"/>
    </location>
    <ligand>
        <name>heme</name>
        <dbReference type="ChEBI" id="CHEBI:30413"/>
    </ligand>
    <ligandPart>
        <name>Fe</name>
        <dbReference type="ChEBI" id="CHEBI:18248"/>
    </ligandPart>
</feature>
<dbReference type="EnsemblMetazoa" id="G25425.1">
    <property type="protein sequence ID" value="G25425.1:cds"/>
    <property type="gene ID" value="G25425"/>
</dbReference>
<evidence type="ECO:0000256" key="7">
    <source>
        <dbReference type="PIRSR" id="PIRSR602401-1"/>
    </source>
</evidence>
<evidence type="ECO:0000256" key="5">
    <source>
        <dbReference type="ARBA" id="ARBA00023004"/>
    </source>
</evidence>
<evidence type="ECO:0000256" key="2">
    <source>
        <dbReference type="ARBA" id="ARBA00010617"/>
    </source>
</evidence>
<dbReference type="GO" id="GO:0006082">
    <property type="term" value="P:organic acid metabolic process"/>
    <property type="evidence" value="ECO:0007669"/>
    <property type="project" value="TreeGrafter"/>
</dbReference>
<dbReference type="Gene3D" id="1.10.630.10">
    <property type="entry name" value="Cytochrome P450"/>
    <property type="match status" value="1"/>
</dbReference>
<evidence type="ECO:0000313" key="11">
    <source>
        <dbReference type="Proteomes" id="UP000005408"/>
    </source>
</evidence>
<accession>A0A8W8KXU4</accession>
<dbReference type="PANTHER" id="PTHR24300:SF403">
    <property type="entry name" value="CYTOCHROME P450 306A1"/>
    <property type="match status" value="1"/>
</dbReference>
<dbReference type="InterPro" id="IPR001128">
    <property type="entry name" value="Cyt_P450"/>
</dbReference>
<keyword evidence="9" id="KW-0812">Transmembrane</keyword>
<comment type="similarity">
    <text evidence="2 8">Belongs to the cytochrome P450 family.</text>
</comment>
<keyword evidence="9" id="KW-1133">Transmembrane helix</keyword>
<keyword evidence="5 7" id="KW-0408">Iron</keyword>
<dbReference type="Proteomes" id="UP000005408">
    <property type="component" value="Unassembled WGS sequence"/>
</dbReference>
<keyword evidence="3 7" id="KW-0479">Metal-binding</keyword>
<sequence length="496" mass="56212">MAELFTSVLLCLVGVIIYICYWTLSIPRKLPPGPRIFPIIGNVYGLFGTKDILKSFVALRGQYGDLFTLTIGGKFYIVVNGYETMKDIFIKNADVVSIRPDNFLSKELTKGNGIVFSSGHRWKINRTFTMSMLRDFGFGKKSFESNIMKEVEVVINVFAQQAGKHMCVTSSDFITVSIANIMCDVTLGRRFDSNDQDFLDIVNAVNAAASNVNTIGALTVFPFLAKIPGDPFRGQDTIKQNQLLQNSLSKILKEHLQTYEESHIRDFIDAYIRKMRHDCQGNKQDFNEQQLLQIVMDLLGAGTETSATTMRWFILFMITHPKVQARMREEIHDIIGHSKYPSMSNKDSMPYSEAVLTETLRIGCIAPLSIPHGLTKELKYGQFLIPDHAVLIPNIYSVLFDPSIFERPESFNPERFLDDNGKLNGKEKYVVSFSLGKRVCLGEALARMELFLLMTSLIQRFQFLPESDESVLDLEGILGLTYQPKPFYFLTKEILS</sequence>
<name>A0A8W8KXU4_MAGGI</name>
<comment type="cofactor">
    <cofactor evidence="1 7">
        <name>heme</name>
        <dbReference type="ChEBI" id="CHEBI:30413"/>
    </cofactor>
</comment>
<dbReference type="Pfam" id="PF00067">
    <property type="entry name" value="p450"/>
    <property type="match status" value="1"/>
</dbReference>
<dbReference type="InterPro" id="IPR017972">
    <property type="entry name" value="Cyt_P450_CS"/>
</dbReference>
<dbReference type="FunFam" id="1.10.630.10:FF:000036">
    <property type="entry name" value="CYtochrome P450 family"/>
    <property type="match status" value="1"/>
</dbReference>
<evidence type="ECO:0000256" key="4">
    <source>
        <dbReference type="ARBA" id="ARBA00023002"/>
    </source>
</evidence>
<protein>
    <submittedName>
        <fullName evidence="10">Uncharacterized protein</fullName>
    </submittedName>
</protein>
<proteinExistence type="inferred from homology"/>
<evidence type="ECO:0000256" key="1">
    <source>
        <dbReference type="ARBA" id="ARBA00001971"/>
    </source>
</evidence>
<dbReference type="OrthoDB" id="6081913at2759"/>
<reference evidence="10" key="1">
    <citation type="submission" date="2022-08" db="UniProtKB">
        <authorList>
            <consortium name="EnsemblMetazoa"/>
        </authorList>
    </citation>
    <scope>IDENTIFICATION</scope>
    <source>
        <strain evidence="10">05x7-T-G4-1.051#20</strain>
    </source>
</reference>
<dbReference type="PROSITE" id="PS00086">
    <property type="entry name" value="CYTOCHROME_P450"/>
    <property type="match status" value="1"/>
</dbReference>
<dbReference type="EnsemblMetazoa" id="G25425.2">
    <property type="protein sequence ID" value="G25425.2:cds"/>
    <property type="gene ID" value="G25425"/>
</dbReference>
<feature type="transmembrane region" description="Helical" evidence="9">
    <location>
        <begin position="6"/>
        <end position="24"/>
    </location>
</feature>
<dbReference type="GO" id="GO:0020037">
    <property type="term" value="F:heme binding"/>
    <property type="evidence" value="ECO:0007669"/>
    <property type="project" value="InterPro"/>
</dbReference>
<evidence type="ECO:0000313" key="10">
    <source>
        <dbReference type="EnsemblMetazoa" id="G25425.1:cds"/>
    </source>
</evidence>
<keyword evidence="9" id="KW-0472">Membrane</keyword>
<dbReference type="OMA" id="HEDCEVN"/>
<dbReference type="PRINTS" id="PR00463">
    <property type="entry name" value="EP450I"/>
</dbReference>
<evidence type="ECO:0000256" key="8">
    <source>
        <dbReference type="RuleBase" id="RU000461"/>
    </source>
</evidence>
<evidence type="ECO:0000256" key="9">
    <source>
        <dbReference type="SAM" id="Phobius"/>
    </source>
</evidence>
<dbReference type="GO" id="GO:0005737">
    <property type="term" value="C:cytoplasm"/>
    <property type="evidence" value="ECO:0007669"/>
    <property type="project" value="TreeGrafter"/>
</dbReference>
<dbReference type="GO" id="GO:0005506">
    <property type="term" value="F:iron ion binding"/>
    <property type="evidence" value="ECO:0007669"/>
    <property type="project" value="InterPro"/>
</dbReference>
<keyword evidence="4 8" id="KW-0560">Oxidoreductase</keyword>
<evidence type="ECO:0000256" key="3">
    <source>
        <dbReference type="ARBA" id="ARBA00022723"/>
    </source>
</evidence>